<dbReference type="InterPro" id="IPR038740">
    <property type="entry name" value="BioF2-like_GNAT_dom"/>
</dbReference>
<organism evidence="2 3">
    <name type="scientific">Noviherbaspirillum sedimenti</name>
    <dbReference type="NCBI Taxonomy" id="2320865"/>
    <lineage>
        <taxon>Bacteria</taxon>
        <taxon>Pseudomonadati</taxon>
        <taxon>Pseudomonadota</taxon>
        <taxon>Betaproteobacteria</taxon>
        <taxon>Burkholderiales</taxon>
        <taxon>Oxalobacteraceae</taxon>
        <taxon>Noviherbaspirillum</taxon>
    </lineage>
</organism>
<comment type="caution">
    <text evidence="2">The sequence shown here is derived from an EMBL/GenBank/DDBJ whole genome shotgun (WGS) entry which is preliminary data.</text>
</comment>
<feature type="domain" description="BioF2-like acetyltransferase" evidence="1">
    <location>
        <begin position="154"/>
        <end position="292"/>
    </location>
</feature>
<dbReference type="EMBL" id="QYUQ01000002">
    <property type="protein sequence ID" value="RJG01282.1"/>
    <property type="molecule type" value="Genomic_DNA"/>
</dbReference>
<gene>
    <name evidence="2" type="ORF">D3878_06525</name>
</gene>
<sequence length="364" mass="41840">MDTEMTTIDGDEQSDGITIACYMNEVPLFVEAELVRLYDMLYSSMPFFKAFRSTEQLSSYVAWRNNHPIAIFVFQFRDGKIDVLNEMIEIDQVEIDRFAHTLFAKVPAADIISFKALKTDRRRFSFPSQRCYASDTYVIALPATSKAYTAALGKSTRTAIKYQMNKVARDHPSFTSRFYADEDIDEQHIRDILKLSEARISSKAFNFSHDEKRIINLVKMCGLVNVLFIDGRLCAGSINYRIGSSYFGAVIGQDFAYEKYGLGKLTVYLTICESIDRHGKNFYLGGGPFDYKGRMLGVQQVMDRLDIYRSYGKLMLNFGSAAKTVMVGYVRRLNVWLHKHEHKSGARFVLNSYYLWKNLRKKDS</sequence>
<keyword evidence="2" id="KW-0808">Transferase</keyword>
<protein>
    <submittedName>
        <fullName evidence="2">GNAT family N-acetyltransferase</fullName>
    </submittedName>
</protein>
<proteinExistence type="predicted"/>
<reference evidence="3" key="1">
    <citation type="submission" date="2018-09" db="EMBL/GenBank/DDBJ databases">
        <authorList>
            <person name="Zhu H."/>
        </authorList>
    </citation>
    <scope>NUCLEOTIDE SEQUENCE [LARGE SCALE GENOMIC DNA]</scope>
    <source>
        <strain evidence="3">K1S02-23</strain>
    </source>
</reference>
<dbReference type="GO" id="GO:0016740">
    <property type="term" value="F:transferase activity"/>
    <property type="evidence" value="ECO:0007669"/>
    <property type="project" value="UniProtKB-KW"/>
</dbReference>
<dbReference type="AlphaFoldDB" id="A0A3A3G452"/>
<accession>A0A3A3G452</accession>
<evidence type="ECO:0000313" key="2">
    <source>
        <dbReference type="EMBL" id="RJG01282.1"/>
    </source>
</evidence>
<keyword evidence="3" id="KW-1185">Reference proteome</keyword>
<dbReference type="Proteomes" id="UP000266327">
    <property type="component" value="Unassembled WGS sequence"/>
</dbReference>
<evidence type="ECO:0000313" key="3">
    <source>
        <dbReference type="Proteomes" id="UP000266327"/>
    </source>
</evidence>
<evidence type="ECO:0000259" key="1">
    <source>
        <dbReference type="Pfam" id="PF13480"/>
    </source>
</evidence>
<dbReference type="Pfam" id="PF13480">
    <property type="entry name" value="Acetyltransf_6"/>
    <property type="match status" value="1"/>
</dbReference>
<dbReference type="SUPFAM" id="SSF55729">
    <property type="entry name" value="Acyl-CoA N-acyltransferases (Nat)"/>
    <property type="match status" value="1"/>
</dbReference>
<dbReference type="InterPro" id="IPR016181">
    <property type="entry name" value="Acyl_CoA_acyltransferase"/>
</dbReference>
<name>A0A3A3G452_9BURK</name>